<gene>
    <name evidence="1" type="ORF">CWM47_17930</name>
</gene>
<dbReference type="KEGG" id="spir:CWM47_17930"/>
<keyword evidence="2" id="KW-1185">Reference proteome</keyword>
<proteinExistence type="predicted"/>
<protein>
    <submittedName>
        <fullName evidence="1">Uncharacterized protein</fullName>
    </submittedName>
</protein>
<dbReference type="AlphaFoldDB" id="A0A2K8Z0Y2"/>
<name>A0A2K8Z0Y2_9BACT</name>
<accession>A0A2K8Z0Y2</accession>
<evidence type="ECO:0000313" key="2">
    <source>
        <dbReference type="Proteomes" id="UP000232883"/>
    </source>
</evidence>
<organism evidence="1 2">
    <name type="scientific">Spirosoma pollinicola</name>
    <dbReference type="NCBI Taxonomy" id="2057025"/>
    <lineage>
        <taxon>Bacteria</taxon>
        <taxon>Pseudomonadati</taxon>
        <taxon>Bacteroidota</taxon>
        <taxon>Cytophagia</taxon>
        <taxon>Cytophagales</taxon>
        <taxon>Cytophagaceae</taxon>
        <taxon>Spirosoma</taxon>
    </lineage>
</organism>
<reference evidence="1 2" key="1">
    <citation type="submission" date="2017-11" db="EMBL/GenBank/DDBJ databases">
        <title>Taxonomic description and genome sequences of Spirosoma HA7 sp. nov., isolated from pollen microhabitat of Corylus avellana.</title>
        <authorList>
            <person name="Ambika Manirajan B."/>
            <person name="Suarez C."/>
            <person name="Ratering S."/>
            <person name="Geissler-Plaum R."/>
            <person name="Cardinale M."/>
            <person name="Sylvia S."/>
        </authorList>
    </citation>
    <scope>NUCLEOTIDE SEQUENCE [LARGE SCALE GENOMIC DNA]</scope>
    <source>
        <strain evidence="1 2">HA7</strain>
    </source>
</reference>
<dbReference type="RefSeq" id="WP_100989609.1">
    <property type="nucleotide sequence ID" value="NZ_CP025096.1"/>
</dbReference>
<dbReference type="OrthoDB" id="964423at2"/>
<sequence length="79" mass="8925">MEANLKPLKYGVGIDMGKDEFHACVSAIDPTQRVKVKATRAFKNTPTGILDFLQWSDHHCKEPGILVHYLMEATGVYYE</sequence>
<dbReference type="EMBL" id="CP025096">
    <property type="protein sequence ID" value="AUD03542.1"/>
    <property type="molecule type" value="Genomic_DNA"/>
</dbReference>
<dbReference type="Proteomes" id="UP000232883">
    <property type="component" value="Chromosome"/>
</dbReference>
<evidence type="ECO:0000313" key="1">
    <source>
        <dbReference type="EMBL" id="AUD03542.1"/>
    </source>
</evidence>